<evidence type="ECO:0000256" key="2">
    <source>
        <dbReference type="ARBA" id="ARBA00006448"/>
    </source>
</evidence>
<dbReference type="Pfam" id="PF07870">
    <property type="entry name" value="DUF1657"/>
    <property type="match status" value="1"/>
</dbReference>
<dbReference type="PANTHER" id="PTHR34582:SF7">
    <property type="entry name" value="UPF0702 TRANSMEMBRANE PROTEIN YDFS"/>
    <property type="match status" value="1"/>
</dbReference>
<keyword evidence="6 7" id="KW-0472">Membrane</keyword>
<accession>A0ABR7T2Z0</accession>
<evidence type="ECO:0000256" key="7">
    <source>
        <dbReference type="SAM" id="Phobius"/>
    </source>
</evidence>
<dbReference type="InterPro" id="IPR007353">
    <property type="entry name" value="DUF421"/>
</dbReference>
<feature type="transmembrane region" description="Helical" evidence="7">
    <location>
        <begin position="6"/>
        <end position="26"/>
    </location>
</feature>
<evidence type="ECO:0000259" key="8">
    <source>
        <dbReference type="Pfam" id="PF04239"/>
    </source>
</evidence>
<evidence type="ECO:0000256" key="3">
    <source>
        <dbReference type="ARBA" id="ARBA00022475"/>
    </source>
</evidence>
<dbReference type="InterPro" id="IPR012452">
    <property type="entry name" value="DUF1657"/>
</dbReference>
<sequence>MPEWLMILIRSILLFGLTLVGARLLGKRQSGQLTFFDVVIGIAIGVIVALLSLNLMKNMLGGIIALVVWAGFPIALHYLSIKSKTVRDFVLGKETILINHGKILDDKLMEVRLTPEDLLSQLRRKNVFSFADVEFAVMEPTGDISVLLNKEKQPITPKTLEMDVGRESVPQTVILDGVMMDEALTAMGLNRGWLHTELEKVGVAPENVFIAQVDSTGQLYLDLFDDAIILPKPKTKELLYATLKKSQADCELFALSTQQLQAKQMYADSSQILNDVVQDLEPVLKR</sequence>
<evidence type="ECO:0000256" key="4">
    <source>
        <dbReference type="ARBA" id="ARBA00022692"/>
    </source>
</evidence>
<keyword evidence="10" id="KW-1185">Reference proteome</keyword>
<dbReference type="Pfam" id="PF04239">
    <property type="entry name" value="DUF421"/>
    <property type="match status" value="1"/>
</dbReference>
<evidence type="ECO:0000256" key="5">
    <source>
        <dbReference type="ARBA" id="ARBA00022989"/>
    </source>
</evidence>
<keyword evidence="5 7" id="KW-1133">Transmembrane helix</keyword>
<organism evidence="9 10">
    <name type="scientific">Heliobacterium chlorum</name>
    <dbReference type="NCBI Taxonomy" id="2698"/>
    <lineage>
        <taxon>Bacteria</taxon>
        <taxon>Bacillati</taxon>
        <taxon>Bacillota</taxon>
        <taxon>Clostridia</taxon>
        <taxon>Eubacteriales</taxon>
        <taxon>Heliobacteriaceae</taxon>
        <taxon>Heliobacterium</taxon>
    </lineage>
</organism>
<name>A0ABR7T2Z0_HELCL</name>
<keyword evidence="3" id="KW-1003">Cell membrane</keyword>
<dbReference type="InterPro" id="IPR023090">
    <property type="entry name" value="UPF0702_alpha/beta_dom_sf"/>
</dbReference>
<dbReference type="PANTHER" id="PTHR34582">
    <property type="entry name" value="UPF0702 TRANSMEMBRANE PROTEIN YCAP"/>
    <property type="match status" value="1"/>
</dbReference>
<comment type="subcellular location">
    <subcellularLocation>
        <location evidence="1">Cell membrane</location>
        <topology evidence="1">Multi-pass membrane protein</topology>
    </subcellularLocation>
</comment>
<evidence type="ECO:0000313" key="9">
    <source>
        <dbReference type="EMBL" id="MBC9784572.1"/>
    </source>
</evidence>
<gene>
    <name evidence="9" type="ORF">H1S01_08600</name>
</gene>
<dbReference type="Proteomes" id="UP000617402">
    <property type="component" value="Unassembled WGS sequence"/>
</dbReference>
<reference evidence="9 10" key="1">
    <citation type="submission" date="2020-07" db="EMBL/GenBank/DDBJ databases">
        <title>Draft whole-genome sequence of Heliobacterium chlorum DSM 3682, type strain.</title>
        <authorList>
            <person name="Kyndt J.A."/>
            <person name="Meyer T.E."/>
            <person name="Imhoff J.F."/>
        </authorList>
    </citation>
    <scope>NUCLEOTIDE SEQUENCE [LARGE SCALE GENOMIC DNA]</scope>
    <source>
        <strain evidence="9 10">DSM 3682</strain>
    </source>
</reference>
<feature type="transmembrane region" description="Helical" evidence="7">
    <location>
        <begin position="33"/>
        <end position="53"/>
    </location>
</feature>
<keyword evidence="4 7" id="KW-0812">Transmembrane</keyword>
<feature type="transmembrane region" description="Helical" evidence="7">
    <location>
        <begin position="59"/>
        <end position="79"/>
    </location>
</feature>
<evidence type="ECO:0000256" key="6">
    <source>
        <dbReference type="ARBA" id="ARBA00023136"/>
    </source>
</evidence>
<comment type="similarity">
    <text evidence="2">Belongs to the UPF0702 family.</text>
</comment>
<protein>
    <submittedName>
        <fullName evidence="9">DUF421 domain-containing protein</fullName>
    </submittedName>
</protein>
<proteinExistence type="inferred from homology"/>
<dbReference type="EMBL" id="JACVHF010000006">
    <property type="protein sequence ID" value="MBC9784572.1"/>
    <property type="molecule type" value="Genomic_DNA"/>
</dbReference>
<feature type="domain" description="YetF C-terminal" evidence="8">
    <location>
        <begin position="82"/>
        <end position="214"/>
    </location>
</feature>
<comment type="caution">
    <text evidence="9">The sequence shown here is derived from an EMBL/GenBank/DDBJ whole genome shotgun (WGS) entry which is preliminary data.</text>
</comment>
<evidence type="ECO:0000256" key="1">
    <source>
        <dbReference type="ARBA" id="ARBA00004651"/>
    </source>
</evidence>
<evidence type="ECO:0000313" key="10">
    <source>
        <dbReference type="Proteomes" id="UP000617402"/>
    </source>
</evidence>
<dbReference type="Gene3D" id="3.30.240.20">
    <property type="entry name" value="bsu07140 like domains"/>
    <property type="match status" value="2"/>
</dbReference>
<dbReference type="RefSeq" id="WP_188039683.1">
    <property type="nucleotide sequence ID" value="NZ_JACVHF010000006.1"/>
</dbReference>